<evidence type="ECO:0000256" key="1">
    <source>
        <dbReference type="ARBA" id="ARBA00023015"/>
    </source>
</evidence>
<dbReference type="SUPFAM" id="SSF46785">
    <property type="entry name" value="Winged helix' DNA-binding domain"/>
    <property type="match status" value="1"/>
</dbReference>
<keyword evidence="2" id="KW-0238">DNA-binding</keyword>
<name>A0A7V3E759_9BACT</name>
<dbReference type="Gene3D" id="1.10.10.10">
    <property type="entry name" value="Winged helix-like DNA-binding domain superfamily/Winged helix DNA-binding domain"/>
    <property type="match status" value="1"/>
</dbReference>
<dbReference type="InterPro" id="IPR011991">
    <property type="entry name" value="ArsR-like_HTH"/>
</dbReference>
<dbReference type="PANTHER" id="PTHR43132:SF6">
    <property type="entry name" value="HTH-TYPE TRANSCRIPTIONAL REPRESSOR CZRA"/>
    <property type="match status" value="1"/>
</dbReference>
<dbReference type="Pfam" id="PF01022">
    <property type="entry name" value="HTH_5"/>
    <property type="match status" value="1"/>
</dbReference>
<dbReference type="NCBIfam" id="NF033788">
    <property type="entry name" value="HTH_metalloreg"/>
    <property type="match status" value="1"/>
</dbReference>
<evidence type="ECO:0000313" key="5">
    <source>
        <dbReference type="EMBL" id="HFI91516.1"/>
    </source>
</evidence>
<dbReference type="InterPro" id="IPR036390">
    <property type="entry name" value="WH_DNA-bd_sf"/>
</dbReference>
<protein>
    <submittedName>
        <fullName evidence="5">Transcriptional regulator</fullName>
    </submittedName>
</protein>
<dbReference type="InterPro" id="IPR036388">
    <property type="entry name" value="WH-like_DNA-bd_sf"/>
</dbReference>
<dbReference type="EMBL" id="DSUJ01000008">
    <property type="protein sequence ID" value="HFI91516.1"/>
    <property type="molecule type" value="Genomic_DNA"/>
</dbReference>
<dbReference type="GO" id="GO:0003700">
    <property type="term" value="F:DNA-binding transcription factor activity"/>
    <property type="evidence" value="ECO:0007669"/>
    <property type="project" value="InterPro"/>
</dbReference>
<dbReference type="GO" id="GO:0003677">
    <property type="term" value="F:DNA binding"/>
    <property type="evidence" value="ECO:0007669"/>
    <property type="project" value="UniProtKB-KW"/>
</dbReference>
<gene>
    <name evidence="5" type="ORF">ENS31_08330</name>
</gene>
<sequence length="120" mass="13674">MKKDTITPVCEIDFIDEKKVKSVKKRIPDDSLITELSETFKSLSDFTRLKILLSLAEDELCVCDIAALTGVSVSAISHQLRLLKNNRLVNHRKEGKMVYYSLDDEHINKIVNEAAKHCKE</sequence>
<feature type="domain" description="HTH arsR-type" evidence="4">
    <location>
        <begin position="28"/>
        <end position="120"/>
    </location>
</feature>
<accession>A0A7V3E759</accession>
<keyword evidence="3" id="KW-0804">Transcription</keyword>
<dbReference type="InterPro" id="IPR051011">
    <property type="entry name" value="Metal_resp_trans_reg"/>
</dbReference>
<reference evidence="5" key="1">
    <citation type="journal article" date="2020" name="mSystems">
        <title>Genome- and Community-Level Interaction Insights into Carbon Utilization and Element Cycling Functions of Hydrothermarchaeota in Hydrothermal Sediment.</title>
        <authorList>
            <person name="Zhou Z."/>
            <person name="Liu Y."/>
            <person name="Xu W."/>
            <person name="Pan J."/>
            <person name="Luo Z.H."/>
            <person name="Li M."/>
        </authorList>
    </citation>
    <scope>NUCLEOTIDE SEQUENCE [LARGE SCALE GENOMIC DNA]</scope>
    <source>
        <strain evidence="5">SpSt-479</strain>
    </source>
</reference>
<dbReference type="PANTHER" id="PTHR43132">
    <property type="entry name" value="ARSENICAL RESISTANCE OPERON REPRESSOR ARSR-RELATED"/>
    <property type="match status" value="1"/>
</dbReference>
<evidence type="ECO:0000256" key="2">
    <source>
        <dbReference type="ARBA" id="ARBA00023125"/>
    </source>
</evidence>
<evidence type="ECO:0000256" key="3">
    <source>
        <dbReference type="ARBA" id="ARBA00023163"/>
    </source>
</evidence>
<comment type="caution">
    <text evidence="5">The sequence shown here is derived from an EMBL/GenBank/DDBJ whole genome shotgun (WGS) entry which is preliminary data.</text>
</comment>
<dbReference type="PRINTS" id="PR00778">
    <property type="entry name" value="HTHARSR"/>
</dbReference>
<dbReference type="CDD" id="cd00090">
    <property type="entry name" value="HTH_ARSR"/>
    <property type="match status" value="1"/>
</dbReference>
<organism evidence="5">
    <name type="scientific">Ignavibacterium album</name>
    <dbReference type="NCBI Taxonomy" id="591197"/>
    <lineage>
        <taxon>Bacteria</taxon>
        <taxon>Pseudomonadati</taxon>
        <taxon>Ignavibacteriota</taxon>
        <taxon>Ignavibacteria</taxon>
        <taxon>Ignavibacteriales</taxon>
        <taxon>Ignavibacteriaceae</taxon>
        <taxon>Ignavibacterium</taxon>
    </lineage>
</organism>
<dbReference type="AlphaFoldDB" id="A0A7V3E759"/>
<keyword evidence="1" id="KW-0805">Transcription regulation</keyword>
<dbReference type="PROSITE" id="PS50987">
    <property type="entry name" value="HTH_ARSR_2"/>
    <property type="match status" value="1"/>
</dbReference>
<dbReference type="InterPro" id="IPR001845">
    <property type="entry name" value="HTH_ArsR_DNA-bd_dom"/>
</dbReference>
<evidence type="ECO:0000259" key="4">
    <source>
        <dbReference type="PROSITE" id="PS50987"/>
    </source>
</evidence>
<dbReference type="SMART" id="SM00418">
    <property type="entry name" value="HTH_ARSR"/>
    <property type="match status" value="1"/>
</dbReference>
<proteinExistence type="predicted"/>
<dbReference type="PROSITE" id="PS00846">
    <property type="entry name" value="HTH_ARSR_1"/>
    <property type="match status" value="1"/>
</dbReference>
<dbReference type="InterPro" id="IPR018334">
    <property type="entry name" value="ArsR_HTH"/>
</dbReference>